<protein>
    <submittedName>
        <fullName evidence="2">DUF4142 domain-containing protein</fullName>
    </submittedName>
</protein>
<dbReference type="PANTHER" id="PTHR38593">
    <property type="entry name" value="BLR2558 PROTEIN"/>
    <property type="match status" value="1"/>
</dbReference>
<evidence type="ECO:0000313" key="3">
    <source>
        <dbReference type="Proteomes" id="UP000262699"/>
    </source>
</evidence>
<feature type="domain" description="DUF4142" evidence="1">
    <location>
        <begin position="25"/>
        <end position="159"/>
    </location>
</feature>
<evidence type="ECO:0000313" key="2">
    <source>
        <dbReference type="EMBL" id="HCB75695.1"/>
    </source>
</evidence>
<dbReference type="AlphaFoldDB" id="A0A3D0WAD2"/>
<dbReference type="PANTHER" id="PTHR38593:SF1">
    <property type="entry name" value="BLR2558 PROTEIN"/>
    <property type="match status" value="1"/>
</dbReference>
<dbReference type="InterPro" id="IPR025419">
    <property type="entry name" value="DUF4142"/>
</dbReference>
<organism evidence="2 3">
    <name type="scientific">Sphingomonas bacterium</name>
    <dbReference type="NCBI Taxonomy" id="1895847"/>
    <lineage>
        <taxon>Bacteria</taxon>
        <taxon>Pseudomonadati</taxon>
        <taxon>Pseudomonadota</taxon>
        <taxon>Alphaproteobacteria</taxon>
        <taxon>Sphingomonadales</taxon>
        <taxon>Sphingomonadaceae</taxon>
        <taxon>Sphingomonas</taxon>
    </lineage>
</organism>
<accession>A0A3D0WAD2</accession>
<proteinExistence type="predicted"/>
<sequence>MALVVPGVGMAQMTPNSSAPATAAPSFVAKAGAGDLYEKQSSQIVLQSTKNAKVRQFANMMLKDHSKSTADVKAAAATDRVAVPAPKLEPAQAKMIADLRGASGTARDQMYLQQQKTAHQQALTLHSSYAQNGDKPALKRVAAATAPVVQHHIEMLQAM</sequence>
<comment type="caution">
    <text evidence="2">The sequence shown here is derived from an EMBL/GenBank/DDBJ whole genome shotgun (WGS) entry which is preliminary data.</text>
</comment>
<name>A0A3D0WAD2_9SPHN</name>
<evidence type="ECO:0000259" key="1">
    <source>
        <dbReference type="Pfam" id="PF13628"/>
    </source>
</evidence>
<dbReference type="EMBL" id="DOYJ01000163">
    <property type="protein sequence ID" value="HCB75695.1"/>
    <property type="molecule type" value="Genomic_DNA"/>
</dbReference>
<dbReference type="Pfam" id="PF13628">
    <property type="entry name" value="DUF4142"/>
    <property type="match status" value="1"/>
</dbReference>
<dbReference type="Proteomes" id="UP000262699">
    <property type="component" value="Unassembled WGS sequence"/>
</dbReference>
<dbReference type="Gene3D" id="1.20.1260.10">
    <property type="match status" value="1"/>
</dbReference>
<dbReference type="InterPro" id="IPR012347">
    <property type="entry name" value="Ferritin-like"/>
</dbReference>
<reference evidence="2 3" key="1">
    <citation type="journal article" date="2018" name="Nat. Biotechnol.">
        <title>A standardized bacterial taxonomy based on genome phylogeny substantially revises the tree of life.</title>
        <authorList>
            <person name="Parks D.H."/>
            <person name="Chuvochina M."/>
            <person name="Waite D.W."/>
            <person name="Rinke C."/>
            <person name="Skarshewski A."/>
            <person name="Chaumeil P.A."/>
            <person name="Hugenholtz P."/>
        </authorList>
    </citation>
    <scope>NUCLEOTIDE SEQUENCE [LARGE SCALE GENOMIC DNA]</scope>
    <source>
        <strain evidence="2">UBA9015</strain>
    </source>
</reference>
<gene>
    <name evidence="2" type="ORF">DEP91_05900</name>
</gene>